<proteinExistence type="predicted"/>
<evidence type="ECO:0000256" key="1">
    <source>
        <dbReference type="SAM" id="MobiDB-lite"/>
    </source>
</evidence>
<dbReference type="OrthoDB" id="268801at2157"/>
<feature type="compositionally biased region" description="Acidic residues" evidence="1">
    <location>
        <begin position="37"/>
        <end position="88"/>
    </location>
</feature>
<organism evidence="3 4">
    <name type="scientific">Natronococcus amylolyticus DSM 10524</name>
    <dbReference type="NCBI Taxonomy" id="1227497"/>
    <lineage>
        <taxon>Archaea</taxon>
        <taxon>Methanobacteriati</taxon>
        <taxon>Methanobacteriota</taxon>
        <taxon>Stenosarchaea group</taxon>
        <taxon>Halobacteria</taxon>
        <taxon>Halobacteriales</taxon>
        <taxon>Natrialbaceae</taxon>
        <taxon>Natronococcus</taxon>
    </lineage>
</organism>
<protein>
    <recommendedName>
        <fullName evidence="2">DUF8159 domain-containing protein</fullName>
    </recommendedName>
</protein>
<reference evidence="3 4" key="1">
    <citation type="journal article" date="2014" name="PLoS Genet.">
        <title>Phylogenetically driven sequencing of extremely halophilic archaea reveals strategies for static and dynamic osmo-response.</title>
        <authorList>
            <person name="Becker E.A."/>
            <person name="Seitzer P.M."/>
            <person name="Tritt A."/>
            <person name="Larsen D."/>
            <person name="Krusor M."/>
            <person name="Yao A.I."/>
            <person name="Wu D."/>
            <person name="Madern D."/>
            <person name="Eisen J.A."/>
            <person name="Darling A.E."/>
            <person name="Facciotti M.T."/>
        </authorList>
    </citation>
    <scope>NUCLEOTIDE SEQUENCE [LARGE SCALE GENOMIC DNA]</scope>
    <source>
        <strain evidence="3 4">DSM 10524</strain>
    </source>
</reference>
<dbReference type="EMBL" id="AOIB01000027">
    <property type="protein sequence ID" value="ELY56500.1"/>
    <property type="molecule type" value="Genomic_DNA"/>
</dbReference>
<evidence type="ECO:0000313" key="4">
    <source>
        <dbReference type="Proteomes" id="UP000011688"/>
    </source>
</evidence>
<dbReference type="STRING" id="1227497.C491_13212"/>
<dbReference type="AlphaFoldDB" id="L9X497"/>
<dbReference type="PROSITE" id="PS51257">
    <property type="entry name" value="PROKAR_LIPOPROTEIN"/>
    <property type="match status" value="1"/>
</dbReference>
<accession>L9X497</accession>
<gene>
    <name evidence="3" type="ORF">C491_13212</name>
</gene>
<evidence type="ECO:0000259" key="2">
    <source>
        <dbReference type="Pfam" id="PF26490"/>
    </source>
</evidence>
<keyword evidence="4" id="KW-1185">Reference proteome</keyword>
<comment type="caution">
    <text evidence="3">The sequence shown here is derived from an EMBL/GenBank/DDBJ whole genome shotgun (WGS) entry which is preliminary data.</text>
</comment>
<sequence>MFDITRRKAIAGIGGLTTTALAGCAGDESENGKDGTPDDDNGDDDSDGAENGEDNGEEVEEAEEETDEAEEEVEEEVEEEEEADDGMSADEFAATLDVVYGGTVVDYDEEEDYGFLTVEAEQGGTAEQMAAEVGAISGGYASYVKEGDPPSEALEVQMLSVDGSQVAGHFTVETEWAEQYNAGEISDEQFSQNILNTVEAAE</sequence>
<dbReference type="eggNOG" id="arCOG06310">
    <property type="taxonomic scope" value="Archaea"/>
</dbReference>
<feature type="domain" description="DUF8159" evidence="2">
    <location>
        <begin position="90"/>
        <end position="200"/>
    </location>
</feature>
<evidence type="ECO:0000313" key="3">
    <source>
        <dbReference type="EMBL" id="ELY56500.1"/>
    </source>
</evidence>
<dbReference type="Proteomes" id="UP000011688">
    <property type="component" value="Unassembled WGS sequence"/>
</dbReference>
<name>L9X497_9EURY</name>
<feature type="region of interest" description="Disordered" evidence="1">
    <location>
        <begin position="22"/>
        <end position="92"/>
    </location>
</feature>
<dbReference type="InterPro" id="IPR058473">
    <property type="entry name" value="DUF8159"/>
</dbReference>
<dbReference type="Pfam" id="PF26490">
    <property type="entry name" value="DUF8159"/>
    <property type="match status" value="1"/>
</dbReference>
<dbReference type="RefSeq" id="WP_005556989.1">
    <property type="nucleotide sequence ID" value="NZ_AOIB01000027.1"/>
</dbReference>